<dbReference type="AlphaFoldDB" id="A0A3P6SGC1"/>
<feature type="compositionally biased region" description="Basic residues" evidence="1">
    <location>
        <begin position="1"/>
        <end position="13"/>
    </location>
</feature>
<proteinExistence type="predicted"/>
<dbReference type="GO" id="GO:1902562">
    <property type="term" value="C:H4 histone acetyltransferase complex"/>
    <property type="evidence" value="ECO:0007669"/>
    <property type="project" value="UniProtKB-ARBA"/>
</dbReference>
<reference evidence="3 4" key="1">
    <citation type="submission" date="2018-08" db="EMBL/GenBank/DDBJ databases">
        <authorList>
            <person name="Laetsch R D."/>
            <person name="Stevens L."/>
            <person name="Kumar S."/>
            <person name="Blaxter L. M."/>
        </authorList>
    </citation>
    <scope>NUCLEOTIDE SEQUENCE [LARGE SCALE GENOMIC DNA]</scope>
</reference>
<feature type="compositionally biased region" description="Basic and acidic residues" evidence="1">
    <location>
        <begin position="14"/>
        <end position="32"/>
    </location>
</feature>
<accession>A0A3P6SGC1</accession>
<dbReference type="OrthoDB" id="5822988at2759"/>
<evidence type="ECO:0000259" key="2">
    <source>
        <dbReference type="PROSITE" id="PS52052"/>
    </source>
</evidence>
<protein>
    <recommendedName>
        <fullName evidence="2">PEHE domain-containing protein</fullName>
    </recommendedName>
</protein>
<feature type="region of interest" description="Disordered" evidence="1">
    <location>
        <begin position="1"/>
        <end position="38"/>
    </location>
</feature>
<dbReference type="Gene3D" id="6.10.250.3170">
    <property type="match status" value="1"/>
</dbReference>
<name>A0A3P6SGC1_LITSI</name>
<sequence length="123" mass="14892">MRGRRSLTQKHLKEKACSELERKPSQHNENSRVECPGFRKVPDLEPIRATPRHSTEVCTDEAYLKRHEKYEKQEKLIKRRDRIRQREEQYRLHLMKVDQPDTSPEPSIESIEVVEKKPRRRKH</sequence>
<gene>
    <name evidence="3" type="ORF">NLS_LOCUS508</name>
</gene>
<dbReference type="InterPro" id="IPR029332">
    <property type="entry name" value="PEHE_dom"/>
</dbReference>
<evidence type="ECO:0000313" key="3">
    <source>
        <dbReference type="EMBL" id="VDK68653.1"/>
    </source>
</evidence>
<keyword evidence="4" id="KW-1185">Reference proteome</keyword>
<dbReference type="EMBL" id="UYRX01000012">
    <property type="protein sequence ID" value="VDK68653.1"/>
    <property type="molecule type" value="Genomic_DNA"/>
</dbReference>
<dbReference type="Proteomes" id="UP000277928">
    <property type="component" value="Unassembled WGS sequence"/>
</dbReference>
<feature type="domain" description="PEHE" evidence="2">
    <location>
        <begin position="32"/>
        <end position="123"/>
    </location>
</feature>
<evidence type="ECO:0000256" key="1">
    <source>
        <dbReference type="SAM" id="MobiDB-lite"/>
    </source>
</evidence>
<organism evidence="3 4">
    <name type="scientific">Litomosoides sigmodontis</name>
    <name type="common">Filarial nematode worm</name>
    <dbReference type="NCBI Taxonomy" id="42156"/>
    <lineage>
        <taxon>Eukaryota</taxon>
        <taxon>Metazoa</taxon>
        <taxon>Ecdysozoa</taxon>
        <taxon>Nematoda</taxon>
        <taxon>Chromadorea</taxon>
        <taxon>Rhabditida</taxon>
        <taxon>Spirurina</taxon>
        <taxon>Spiruromorpha</taxon>
        <taxon>Filarioidea</taxon>
        <taxon>Onchocercidae</taxon>
        <taxon>Litomosoides</taxon>
    </lineage>
</organism>
<feature type="region of interest" description="Disordered" evidence="1">
    <location>
        <begin position="97"/>
        <end position="123"/>
    </location>
</feature>
<dbReference type="PROSITE" id="PS52052">
    <property type="entry name" value="PEHE"/>
    <property type="match status" value="1"/>
</dbReference>
<dbReference type="OMA" id="HAYIARR"/>
<evidence type="ECO:0000313" key="4">
    <source>
        <dbReference type="Proteomes" id="UP000277928"/>
    </source>
</evidence>
<dbReference type="STRING" id="42156.A0A3P6SGC1"/>